<dbReference type="InterPro" id="IPR018060">
    <property type="entry name" value="HTH_AraC"/>
</dbReference>
<name>G7TKT6_XANOB</name>
<dbReference type="InterPro" id="IPR009057">
    <property type="entry name" value="Homeodomain-like_sf"/>
</dbReference>
<dbReference type="CDD" id="cd06445">
    <property type="entry name" value="ATase"/>
    <property type="match status" value="1"/>
</dbReference>
<dbReference type="CDD" id="cd00056">
    <property type="entry name" value="ENDO3c"/>
    <property type="match status" value="1"/>
</dbReference>
<dbReference type="GO" id="GO:0008270">
    <property type="term" value="F:zinc ion binding"/>
    <property type="evidence" value="ECO:0007669"/>
    <property type="project" value="InterPro"/>
</dbReference>
<dbReference type="SUPFAM" id="SSF48150">
    <property type="entry name" value="DNA-glycosylase"/>
    <property type="match status" value="1"/>
</dbReference>
<dbReference type="PROSITE" id="PS00041">
    <property type="entry name" value="HTH_ARAC_FAMILY_1"/>
    <property type="match status" value="1"/>
</dbReference>
<comment type="catalytic activity">
    <reaction evidence="2 18">
        <text>a 4-O-methyl-thymidine in DNA + L-cysteinyl-[protein] = a thymidine in DNA + S-methyl-L-cysteinyl-[protein]</text>
        <dbReference type="Rhea" id="RHEA:53428"/>
        <dbReference type="Rhea" id="RHEA-COMP:10131"/>
        <dbReference type="Rhea" id="RHEA-COMP:10132"/>
        <dbReference type="Rhea" id="RHEA-COMP:13555"/>
        <dbReference type="Rhea" id="RHEA-COMP:13556"/>
        <dbReference type="ChEBI" id="CHEBI:29950"/>
        <dbReference type="ChEBI" id="CHEBI:82612"/>
        <dbReference type="ChEBI" id="CHEBI:137386"/>
        <dbReference type="ChEBI" id="CHEBI:137387"/>
        <dbReference type="EC" id="2.1.1.63"/>
    </reaction>
</comment>
<dbReference type="InterPro" id="IPR023546">
    <property type="entry name" value="MGMT"/>
</dbReference>
<evidence type="ECO:0000256" key="13">
    <source>
        <dbReference type="ARBA" id="ARBA00023125"/>
    </source>
</evidence>
<evidence type="ECO:0000256" key="18">
    <source>
        <dbReference type="HAMAP-Rule" id="MF_00772"/>
    </source>
</evidence>
<dbReference type="eggNOG" id="COG2169">
    <property type="taxonomic scope" value="Bacteria"/>
</dbReference>
<dbReference type="InterPro" id="IPR001497">
    <property type="entry name" value="MethylDNA_cys_MeTrfase_AS"/>
</dbReference>
<keyword evidence="14" id="KW-0010">Activator</keyword>
<dbReference type="InterPro" id="IPR036631">
    <property type="entry name" value="MGMT_N_sf"/>
</dbReference>
<proteinExistence type="inferred from homology"/>
<evidence type="ECO:0000256" key="9">
    <source>
        <dbReference type="ARBA" id="ARBA00022763"/>
    </source>
</evidence>
<keyword evidence="6 18" id="KW-0489">Methyltransferase</keyword>
<dbReference type="Pfam" id="PF12833">
    <property type="entry name" value="HTH_18"/>
    <property type="match status" value="1"/>
</dbReference>
<dbReference type="SMART" id="SM01009">
    <property type="entry name" value="AlkA_N"/>
    <property type="match status" value="1"/>
</dbReference>
<dbReference type="Proteomes" id="UP000008851">
    <property type="component" value="Chromosome"/>
</dbReference>
<keyword evidence="11" id="KW-0862">Zinc</keyword>
<dbReference type="eggNOG" id="COG0350">
    <property type="taxonomic scope" value="Bacteria"/>
</dbReference>
<dbReference type="InterPro" id="IPR010316">
    <property type="entry name" value="AlkA_N"/>
</dbReference>
<dbReference type="HAMAP" id="MF_00772">
    <property type="entry name" value="OGT"/>
    <property type="match status" value="1"/>
</dbReference>
<keyword evidence="12" id="KW-0805">Transcription regulation</keyword>
<comment type="cofactor">
    <cofactor evidence="3">
        <name>Zn(2+)</name>
        <dbReference type="ChEBI" id="CHEBI:29105"/>
    </cofactor>
</comment>
<evidence type="ECO:0000256" key="5">
    <source>
        <dbReference type="ARBA" id="ARBA00022490"/>
    </source>
</evidence>
<keyword evidence="7 18" id="KW-0808">Transferase</keyword>
<dbReference type="SMART" id="SM00478">
    <property type="entry name" value="ENDO3c"/>
    <property type="match status" value="1"/>
</dbReference>
<dbReference type="GO" id="GO:0003908">
    <property type="term" value="F:methylated-DNA-[protein]-cysteine S-methyltransferase activity"/>
    <property type="evidence" value="ECO:0007669"/>
    <property type="project" value="UniProtKB-UniRule"/>
</dbReference>
<dbReference type="Pfam" id="PF00730">
    <property type="entry name" value="HhH-GPD"/>
    <property type="match status" value="1"/>
</dbReference>
<dbReference type="Pfam" id="PF01035">
    <property type="entry name" value="DNA_binding_1"/>
    <property type="match status" value="1"/>
</dbReference>
<dbReference type="Gene3D" id="1.10.10.60">
    <property type="entry name" value="Homeodomain-like"/>
    <property type="match status" value="1"/>
</dbReference>
<dbReference type="SMART" id="SM00342">
    <property type="entry name" value="HTH_ARAC"/>
    <property type="match status" value="1"/>
</dbReference>
<dbReference type="Gene3D" id="3.30.310.20">
    <property type="entry name" value="DNA-3-methyladenine glycosylase AlkA, N-terminal domain"/>
    <property type="match status" value="1"/>
</dbReference>
<dbReference type="InterPro" id="IPR036217">
    <property type="entry name" value="MethylDNA_cys_MeTrfase_DNAb"/>
</dbReference>
<dbReference type="GO" id="GO:0006284">
    <property type="term" value="P:base-excision repair"/>
    <property type="evidence" value="ECO:0007669"/>
    <property type="project" value="InterPro"/>
</dbReference>
<evidence type="ECO:0000256" key="6">
    <source>
        <dbReference type="ARBA" id="ARBA00022603"/>
    </source>
</evidence>
<keyword evidence="13" id="KW-0238">DNA-binding</keyword>
<reference evidence="20 21" key="1">
    <citation type="journal article" date="2011" name="J. Bacteriol.">
        <title>Two new complete genome sequences offer insight into host and tissue specificity of plant pathogenic Xanthomonas spp.</title>
        <authorList>
            <person name="Bogdanove A.J."/>
            <person name="Koebnik R."/>
            <person name="Lu H."/>
            <person name="Furutani A."/>
            <person name="Angiuoli S.V."/>
            <person name="Patil P.B."/>
            <person name="Van Sluys M.A."/>
            <person name="Ryan R.P."/>
            <person name="Meyer D.F."/>
            <person name="Han S.W."/>
            <person name="Aparna G."/>
            <person name="Rajaram M."/>
            <person name="Delcher A.L."/>
            <person name="Phillippy A.M."/>
            <person name="Puiu D."/>
            <person name="Schatz M.C."/>
            <person name="Shumway M."/>
            <person name="Sommer D.D."/>
            <person name="Trapnell C."/>
            <person name="Benahmed F."/>
            <person name="Dimitrov G."/>
            <person name="Madupu R."/>
            <person name="Radune D."/>
            <person name="Sullivan S."/>
            <person name="Jha G."/>
            <person name="Ishihara H."/>
            <person name="Lee S.W."/>
            <person name="Pandey A."/>
            <person name="Sharma V."/>
            <person name="Sriariyanun M."/>
            <person name="Szurek B."/>
            <person name="Vera-Cruz C.M."/>
            <person name="Dorman K.S."/>
            <person name="Ronald P.C."/>
            <person name="Verdier V."/>
            <person name="Dow J.M."/>
            <person name="Sonti R.V."/>
            <person name="Tsuge S."/>
            <person name="Brendel V.P."/>
            <person name="Rabinowicz P.D."/>
            <person name="Leach J.E."/>
            <person name="White F.F."/>
            <person name="Salzberg S.L."/>
        </authorList>
    </citation>
    <scope>NUCLEOTIDE SEQUENCE [LARGE SCALE GENOMIC DNA]</scope>
    <source>
        <strain evidence="20 21">BLS256</strain>
    </source>
</reference>
<feature type="active site" description="Nucleophile; methyl group acceptor" evidence="18">
    <location>
        <position position="617"/>
    </location>
</feature>
<evidence type="ECO:0000313" key="20">
    <source>
        <dbReference type="EMBL" id="AEQ95792.1"/>
    </source>
</evidence>
<keyword evidence="5 18" id="KW-0963">Cytoplasm</keyword>
<comment type="subcellular location">
    <subcellularLocation>
        <location evidence="18">Cytoplasm</location>
    </subcellularLocation>
</comment>
<evidence type="ECO:0000256" key="14">
    <source>
        <dbReference type="ARBA" id="ARBA00023159"/>
    </source>
</evidence>
<dbReference type="Pfam" id="PF02805">
    <property type="entry name" value="Ada_Zn_binding"/>
    <property type="match status" value="1"/>
</dbReference>
<dbReference type="SUPFAM" id="SSF53155">
    <property type="entry name" value="Methylated DNA-protein cysteine methyltransferase domain"/>
    <property type="match status" value="1"/>
</dbReference>
<dbReference type="KEGG" id="xor:XOC_1624"/>
<dbReference type="GO" id="GO:0043565">
    <property type="term" value="F:sequence-specific DNA binding"/>
    <property type="evidence" value="ECO:0007669"/>
    <property type="project" value="InterPro"/>
</dbReference>
<dbReference type="GO" id="GO:0032259">
    <property type="term" value="P:methylation"/>
    <property type="evidence" value="ECO:0007669"/>
    <property type="project" value="UniProtKB-KW"/>
</dbReference>
<dbReference type="GO" id="GO:0003905">
    <property type="term" value="F:alkylbase DNA N-glycosylase activity"/>
    <property type="evidence" value="ECO:0007669"/>
    <property type="project" value="UniProtKB-EC"/>
</dbReference>
<evidence type="ECO:0000256" key="2">
    <source>
        <dbReference type="ARBA" id="ARBA00001286"/>
    </source>
</evidence>
<dbReference type="SUPFAM" id="SSF46689">
    <property type="entry name" value="Homeodomain-like"/>
    <property type="match status" value="1"/>
</dbReference>
<dbReference type="Gene3D" id="1.10.340.30">
    <property type="entry name" value="Hypothetical protein, domain 2"/>
    <property type="match status" value="1"/>
</dbReference>
<dbReference type="eggNOG" id="COG0122">
    <property type="taxonomic scope" value="Bacteria"/>
</dbReference>
<dbReference type="GO" id="GO:0005737">
    <property type="term" value="C:cytoplasm"/>
    <property type="evidence" value="ECO:0007669"/>
    <property type="project" value="UniProtKB-SubCell"/>
</dbReference>
<dbReference type="PANTHER" id="PTHR10815:SF5">
    <property type="entry name" value="METHYLATED-DNA--PROTEIN-CYSTEINE METHYLTRANSFERASE"/>
    <property type="match status" value="1"/>
</dbReference>
<dbReference type="PANTHER" id="PTHR10815">
    <property type="entry name" value="METHYLATED-DNA--PROTEIN-CYSTEINE METHYLTRANSFERASE"/>
    <property type="match status" value="1"/>
</dbReference>
<evidence type="ECO:0000256" key="4">
    <source>
        <dbReference type="ARBA" id="ARBA00008711"/>
    </source>
</evidence>
<dbReference type="InterPro" id="IPR035451">
    <property type="entry name" value="Ada-like_dom_sf"/>
</dbReference>
<dbReference type="PROSITE" id="PS00374">
    <property type="entry name" value="MGMT"/>
    <property type="match status" value="1"/>
</dbReference>
<keyword evidence="9 18" id="KW-0227">DNA damage</keyword>
<comment type="miscellaneous">
    <text evidence="18">This enzyme catalyzes only one turnover and therefore is not strictly catalytic. According to one definition, an enzyme is a biocatalyst that acts repeatedly and over many reaction cycles.</text>
</comment>
<dbReference type="InterPro" id="IPR003265">
    <property type="entry name" value="HhH-GPD_domain"/>
</dbReference>
<dbReference type="EC" id="2.1.1.63" evidence="18"/>
<keyword evidence="15" id="KW-0804">Transcription</keyword>
<protein>
    <recommendedName>
        <fullName evidence="18">Methylated-DNA--protein-cysteine methyltransferase</fullName>
        <ecNumber evidence="18">2.1.1.63</ecNumber>
    </recommendedName>
    <alternativeName>
        <fullName evidence="18">6-O-methylguanine-DNA methyltransferase</fullName>
        <shortName evidence="18">MGMT</shortName>
    </alternativeName>
    <alternativeName>
        <fullName evidence="18">O-6-methylguanine-DNA-alkyltransferase</fullName>
    </alternativeName>
</protein>
<evidence type="ECO:0000259" key="19">
    <source>
        <dbReference type="PROSITE" id="PS01124"/>
    </source>
</evidence>
<evidence type="ECO:0000256" key="11">
    <source>
        <dbReference type="ARBA" id="ARBA00022833"/>
    </source>
</evidence>
<comment type="similarity">
    <text evidence="4 18">Belongs to the MGMT family.</text>
</comment>
<evidence type="ECO:0000256" key="1">
    <source>
        <dbReference type="ARBA" id="ARBA00000086"/>
    </source>
</evidence>
<dbReference type="FunFam" id="1.10.10.60:FF:000565">
    <property type="entry name" value="DNA methylation and regulatory protein"/>
    <property type="match status" value="1"/>
</dbReference>
<evidence type="ECO:0000256" key="15">
    <source>
        <dbReference type="ARBA" id="ARBA00023163"/>
    </source>
</evidence>
<evidence type="ECO:0000256" key="7">
    <source>
        <dbReference type="ARBA" id="ARBA00022679"/>
    </source>
</evidence>
<dbReference type="EMBL" id="CP003057">
    <property type="protein sequence ID" value="AEQ95792.1"/>
    <property type="molecule type" value="Genomic_DNA"/>
</dbReference>
<evidence type="ECO:0000256" key="10">
    <source>
        <dbReference type="ARBA" id="ARBA00022801"/>
    </source>
</evidence>
<sequence length="667" mass="70842">MQTATPDRTQCDRARLARDARFDGLFFTAVRSTGIYCRPVCPAPPPKPANVSDYPTAAAASAAGYRPCLGCRPELSPQAQQHLGEESVQRALRMIADGALQEQPVQTLSDAVGLSARQLQRQCVQQLGATPIQVHGTHRLLLAKQLLTETALPVTEVALAAGFNSLRRFNAAFLQGCGMPPSALRKQRAEVPGGELTLRLGYRPALDLPAMLAFLQRRAIPGIEQVDASGDRRVIDLQGKASVIDVSAAPQRAELLLRIGATDPRQIPQIVRRVRRLFDLDADLQAVHATLAPDPLLAEAIARRPGLRVPGGWDGFEVAVRAVLGQQISVAGAATLAARLVDRHGGHHADMPPGLDRSFPTPDQLADAPLEQLGLPRARAATLRALASACAQGQLHSGAGQRLPNFIAACTALPGIGPWTAHYVAMRALSHPDAFPAGDLILQQVLGAPERLSARHRCACAGVATVARLCRAAPVASGQRLQGHPRMSTLHYDTFPSPIGALSVAADDTGVHHILFAQNRYDAIGRARWLHDPDAPLVRAAREQLLDYLHGGRGSFDLPLAPIGTPFQLSVWRTLAQIPFGQTWSYAQLAQAVGKPAASRAVGAANGRNPLPIVLPCHRVIGANGALTGFGGGLPTKQALLQLEGWSPRGGARADDLFAPASALRTG</sequence>
<evidence type="ECO:0000256" key="17">
    <source>
        <dbReference type="ARBA" id="ARBA00049348"/>
    </source>
</evidence>
<dbReference type="NCBIfam" id="TIGR00589">
    <property type="entry name" value="ogt"/>
    <property type="match status" value="1"/>
</dbReference>
<dbReference type="InterPro" id="IPR037046">
    <property type="entry name" value="AlkA_N_sf"/>
</dbReference>
<comment type="catalytic activity">
    <reaction evidence="1">
        <text>Hydrolysis of alkylated DNA, releasing 3-methyladenine, 3-methylguanine, 7-methylguanine and 7-methyladenine.</text>
        <dbReference type="EC" id="3.2.2.21"/>
    </reaction>
</comment>
<dbReference type="SUPFAM" id="SSF46767">
    <property type="entry name" value="Methylated DNA-protein cysteine methyltransferase, C-terminal domain"/>
    <property type="match status" value="1"/>
</dbReference>
<dbReference type="InterPro" id="IPR018062">
    <property type="entry name" value="HTH_AraC-typ_CS"/>
</dbReference>
<comment type="catalytic activity">
    <reaction evidence="17 18">
        <text>a 6-O-methyl-2'-deoxyguanosine in DNA + L-cysteinyl-[protein] = S-methyl-L-cysteinyl-[protein] + a 2'-deoxyguanosine in DNA</text>
        <dbReference type="Rhea" id="RHEA:24000"/>
        <dbReference type="Rhea" id="RHEA-COMP:10131"/>
        <dbReference type="Rhea" id="RHEA-COMP:10132"/>
        <dbReference type="Rhea" id="RHEA-COMP:11367"/>
        <dbReference type="Rhea" id="RHEA-COMP:11368"/>
        <dbReference type="ChEBI" id="CHEBI:29950"/>
        <dbReference type="ChEBI" id="CHEBI:82612"/>
        <dbReference type="ChEBI" id="CHEBI:85445"/>
        <dbReference type="ChEBI" id="CHEBI:85448"/>
        <dbReference type="EC" id="2.1.1.63"/>
    </reaction>
</comment>
<dbReference type="HOGENOM" id="CLU_411565_0_0_6"/>
<evidence type="ECO:0000256" key="16">
    <source>
        <dbReference type="ARBA" id="ARBA00023204"/>
    </source>
</evidence>
<dbReference type="InterPro" id="IPR008332">
    <property type="entry name" value="MethylG_MeTrfase_N"/>
</dbReference>
<dbReference type="SUPFAM" id="SSF55945">
    <property type="entry name" value="TATA-box binding protein-like"/>
    <property type="match status" value="1"/>
</dbReference>
<dbReference type="PROSITE" id="PS01124">
    <property type="entry name" value="HTH_ARAC_FAMILY_2"/>
    <property type="match status" value="1"/>
</dbReference>
<dbReference type="Gene3D" id="3.30.160.70">
    <property type="entry name" value="Methylated DNA-protein cysteine methyltransferase domain"/>
    <property type="match status" value="1"/>
</dbReference>
<keyword evidence="8" id="KW-0479">Metal-binding</keyword>
<dbReference type="FunFam" id="1.10.10.10:FF:000214">
    <property type="entry name" value="Methylated-DNA--protein-cysteine methyltransferase"/>
    <property type="match status" value="1"/>
</dbReference>
<dbReference type="InterPro" id="IPR014048">
    <property type="entry name" value="MethylDNA_cys_MeTrfase_DNA-bd"/>
</dbReference>
<feature type="domain" description="HTH araC/xylS-type" evidence="19">
    <location>
        <begin position="89"/>
        <end position="187"/>
    </location>
</feature>
<dbReference type="Pfam" id="PF06029">
    <property type="entry name" value="AlkA_N"/>
    <property type="match status" value="1"/>
</dbReference>
<dbReference type="Gene3D" id="3.40.10.10">
    <property type="entry name" value="DNA Methylphosphotriester Repair Domain"/>
    <property type="match status" value="1"/>
</dbReference>
<evidence type="ECO:0000256" key="8">
    <source>
        <dbReference type="ARBA" id="ARBA00022723"/>
    </source>
</evidence>
<dbReference type="InterPro" id="IPR036388">
    <property type="entry name" value="WH-like_DNA-bd_sf"/>
</dbReference>
<accession>G7TKT6</accession>
<dbReference type="SUPFAM" id="SSF57884">
    <property type="entry name" value="Ada DNA repair protein, N-terminal domain (N-Ada 10)"/>
    <property type="match status" value="1"/>
</dbReference>
<evidence type="ECO:0000256" key="3">
    <source>
        <dbReference type="ARBA" id="ARBA00001947"/>
    </source>
</evidence>
<dbReference type="GO" id="GO:0003700">
    <property type="term" value="F:DNA-binding transcription factor activity"/>
    <property type="evidence" value="ECO:0007669"/>
    <property type="project" value="InterPro"/>
</dbReference>
<comment type="function">
    <text evidence="18">Involved in the cellular defense against the biological effects of O6-methylguanine (O6-MeG) and O4-methylthymine (O4-MeT) in DNA. Repairs the methylated nucleobase in DNA by stoichiometrically transferring the methyl group to a cysteine residue in the enzyme. This is a suicide reaction: the enzyme is irreversibly inactivated.</text>
</comment>
<dbReference type="Pfam" id="PF02870">
    <property type="entry name" value="Methyltransf_1N"/>
    <property type="match status" value="1"/>
</dbReference>
<evidence type="ECO:0000256" key="12">
    <source>
        <dbReference type="ARBA" id="ARBA00023015"/>
    </source>
</evidence>
<dbReference type="InterPro" id="IPR004026">
    <property type="entry name" value="Ada_DNA_repair_Zn-bd"/>
</dbReference>
<gene>
    <name evidence="20" type="ORF">XOC_1624</name>
</gene>
<dbReference type="InterPro" id="IPR011257">
    <property type="entry name" value="DNA_glycosylase"/>
</dbReference>
<dbReference type="Gene3D" id="1.10.10.10">
    <property type="entry name" value="Winged helix-like DNA-binding domain superfamily/Winged helix DNA-binding domain"/>
    <property type="match status" value="1"/>
</dbReference>
<dbReference type="AlphaFoldDB" id="G7TKT6"/>
<evidence type="ECO:0000313" key="21">
    <source>
        <dbReference type="Proteomes" id="UP000008851"/>
    </source>
</evidence>
<organism evidence="20 21">
    <name type="scientific">Xanthomonas oryzae pv. oryzicola (strain BLS256)</name>
    <dbReference type="NCBI Taxonomy" id="383407"/>
    <lineage>
        <taxon>Bacteria</taxon>
        <taxon>Pseudomonadati</taxon>
        <taxon>Pseudomonadota</taxon>
        <taxon>Gammaproteobacteria</taxon>
        <taxon>Lysobacterales</taxon>
        <taxon>Lysobacteraceae</taxon>
        <taxon>Xanthomonas</taxon>
    </lineage>
</organism>
<keyword evidence="16 18" id="KW-0234">DNA repair</keyword>
<dbReference type="FunFam" id="1.10.340.30:FF:000008">
    <property type="entry name" value="DNA-3-methyladenine glycosylase 2"/>
    <property type="match status" value="1"/>
</dbReference>
<dbReference type="GO" id="GO:0006307">
    <property type="term" value="P:DNA alkylation repair"/>
    <property type="evidence" value="ECO:0007669"/>
    <property type="project" value="UniProtKB-UniRule"/>
</dbReference>
<keyword evidence="10" id="KW-0378">Hydrolase</keyword>